<gene>
    <name evidence="1" type="ORF">EST38_g8498</name>
</gene>
<dbReference type="AlphaFoldDB" id="A0A4Q2DE49"/>
<evidence type="ECO:0000313" key="1">
    <source>
        <dbReference type="EMBL" id="RXW17352.1"/>
    </source>
</evidence>
<sequence length="46" mass="5206">MLGNSMIISSYKKVSVTFDYIDELTNGKSLIDLCDPMLKLREAKSH</sequence>
<keyword evidence="2" id="KW-1185">Reference proteome</keyword>
<protein>
    <submittedName>
        <fullName evidence="1">Uncharacterized protein</fullName>
    </submittedName>
</protein>
<accession>A0A4Q2DE49</accession>
<dbReference type="Proteomes" id="UP000290288">
    <property type="component" value="Unassembled WGS sequence"/>
</dbReference>
<proteinExistence type="predicted"/>
<dbReference type="EMBL" id="SDEE01000348">
    <property type="protein sequence ID" value="RXW17352.1"/>
    <property type="molecule type" value="Genomic_DNA"/>
</dbReference>
<reference evidence="1 2" key="1">
    <citation type="submission" date="2019-01" db="EMBL/GenBank/DDBJ databases">
        <title>Draft genome sequence of Psathyrella aberdarensis IHI B618.</title>
        <authorList>
            <person name="Buettner E."/>
            <person name="Kellner H."/>
        </authorList>
    </citation>
    <scope>NUCLEOTIDE SEQUENCE [LARGE SCALE GENOMIC DNA]</scope>
    <source>
        <strain evidence="1 2">IHI B618</strain>
    </source>
</reference>
<name>A0A4Q2DE49_9AGAR</name>
<comment type="caution">
    <text evidence="1">The sequence shown here is derived from an EMBL/GenBank/DDBJ whole genome shotgun (WGS) entry which is preliminary data.</text>
</comment>
<organism evidence="1 2">
    <name type="scientific">Candolleomyces aberdarensis</name>
    <dbReference type="NCBI Taxonomy" id="2316362"/>
    <lineage>
        <taxon>Eukaryota</taxon>
        <taxon>Fungi</taxon>
        <taxon>Dikarya</taxon>
        <taxon>Basidiomycota</taxon>
        <taxon>Agaricomycotina</taxon>
        <taxon>Agaricomycetes</taxon>
        <taxon>Agaricomycetidae</taxon>
        <taxon>Agaricales</taxon>
        <taxon>Agaricineae</taxon>
        <taxon>Psathyrellaceae</taxon>
        <taxon>Candolleomyces</taxon>
    </lineage>
</organism>
<evidence type="ECO:0000313" key="2">
    <source>
        <dbReference type="Proteomes" id="UP000290288"/>
    </source>
</evidence>